<evidence type="ECO:0000313" key="3">
    <source>
        <dbReference type="EMBL" id="KAK7711152.1"/>
    </source>
</evidence>
<dbReference type="InterPro" id="IPR018170">
    <property type="entry name" value="Aldo/ket_reductase_CS"/>
</dbReference>
<feature type="domain" description="NADP-dependent oxidoreductase" evidence="2">
    <location>
        <begin position="238"/>
        <end position="296"/>
    </location>
</feature>
<feature type="domain" description="NADP-dependent oxidoreductase" evidence="2">
    <location>
        <begin position="67"/>
        <end position="231"/>
    </location>
</feature>
<sequence length="313" mass="34581">MASQLTLQTMVKLPSGHQIPQLGYGVSAVKLPEDVAEGVCIEAVTAGYRHAVPRAGLANTLFARSQKIDSAAVYKNEAGCGAAIRKIASTTPRDQIFFTSKVPGRTLSYENAKAQVDKTLEVTGLDYVDLMLLHAPYGGSKARKEAWRGLVECVEEGKVRNIGVSNYGVHHLDELEKHIKELEAERGGPGKGGVLSVGQWEIHPWCARNDIAEWCKKRGVAVEAYSPLVRGERWGEPVLKKLADKYGKTEAQVLIRWSLDKGYIPLPKSVTPERIRQNTEVYDFALTPEEVKELETAEYKPVCWDPNTTPLDN</sequence>
<reference evidence="3 4" key="1">
    <citation type="submission" date="2024-02" db="EMBL/GenBank/DDBJ databases">
        <title>De novo assembly and annotation of 12 fungi associated with fruit tree decline syndrome in Ontario, Canada.</title>
        <authorList>
            <person name="Sulman M."/>
            <person name="Ellouze W."/>
            <person name="Ilyukhin E."/>
        </authorList>
    </citation>
    <scope>NUCLEOTIDE SEQUENCE [LARGE SCALE GENOMIC DNA]</scope>
    <source>
        <strain evidence="3 4">M169</strain>
    </source>
</reference>
<comment type="caution">
    <text evidence="3">The sequence shown here is derived from an EMBL/GenBank/DDBJ whole genome shotgun (WGS) entry which is preliminary data.</text>
</comment>
<gene>
    <name evidence="3" type="ORF">SLS63_012744</name>
</gene>
<dbReference type="PIRSF" id="PIRSF000097">
    <property type="entry name" value="AKR"/>
    <property type="match status" value="1"/>
</dbReference>
<keyword evidence="4" id="KW-1185">Reference proteome</keyword>
<dbReference type="Gene3D" id="3.20.20.100">
    <property type="entry name" value="NADP-dependent oxidoreductase domain"/>
    <property type="match status" value="1"/>
</dbReference>
<accession>A0ABR1NQG5</accession>
<dbReference type="PROSITE" id="PS00062">
    <property type="entry name" value="ALDOKETO_REDUCTASE_2"/>
    <property type="match status" value="1"/>
</dbReference>
<dbReference type="PANTHER" id="PTHR43827">
    <property type="entry name" value="2,5-DIKETO-D-GLUCONIC ACID REDUCTASE"/>
    <property type="match status" value="1"/>
</dbReference>
<keyword evidence="1" id="KW-0560">Oxidoreductase</keyword>
<dbReference type="PROSITE" id="PS00063">
    <property type="entry name" value="ALDOKETO_REDUCTASE_3"/>
    <property type="match status" value="1"/>
</dbReference>
<dbReference type="Proteomes" id="UP001430848">
    <property type="component" value="Unassembled WGS sequence"/>
</dbReference>
<protein>
    <recommendedName>
        <fullName evidence="2">NADP-dependent oxidoreductase domain-containing protein</fullName>
    </recommendedName>
</protein>
<dbReference type="PANTHER" id="PTHR43827:SF13">
    <property type="entry name" value="ALDO_KETO REDUCTASE FAMILY PROTEIN"/>
    <property type="match status" value="1"/>
</dbReference>
<organism evidence="3 4">
    <name type="scientific">Diaporthe eres</name>
    <name type="common">Phomopsis oblonga</name>
    <dbReference type="NCBI Taxonomy" id="83184"/>
    <lineage>
        <taxon>Eukaryota</taxon>
        <taxon>Fungi</taxon>
        <taxon>Dikarya</taxon>
        <taxon>Ascomycota</taxon>
        <taxon>Pezizomycotina</taxon>
        <taxon>Sordariomycetes</taxon>
        <taxon>Sordariomycetidae</taxon>
        <taxon>Diaporthales</taxon>
        <taxon>Diaporthaceae</taxon>
        <taxon>Diaporthe</taxon>
        <taxon>Diaporthe eres species complex</taxon>
    </lineage>
</organism>
<dbReference type="SUPFAM" id="SSF51430">
    <property type="entry name" value="NAD(P)-linked oxidoreductase"/>
    <property type="match status" value="1"/>
</dbReference>
<evidence type="ECO:0000256" key="1">
    <source>
        <dbReference type="ARBA" id="ARBA00023002"/>
    </source>
</evidence>
<proteinExistence type="predicted"/>
<dbReference type="Pfam" id="PF00248">
    <property type="entry name" value="Aldo_ket_red"/>
    <property type="match status" value="2"/>
</dbReference>
<evidence type="ECO:0000313" key="4">
    <source>
        <dbReference type="Proteomes" id="UP001430848"/>
    </source>
</evidence>
<evidence type="ECO:0000259" key="2">
    <source>
        <dbReference type="Pfam" id="PF00248"/>
    </source>
</evidence>
<dbReference type="PRINTS" id="PR00069">
    <property type="entry name" value="ALDKETRDTASE"/>
</dbReference>
<name>A0ABR1NQG5_DIAER</name>
<dbReference type="EMBL" id="JAKNSF020000148">
    <property type="protein sequence ID" value="KAK7711152.1"/>
    <property type="molecule type" value="Genomic_DNA"/>
</dbReference>
<dbReference type="InterPro" id="IPR036812">
    <property type="entry name" value="NAD(P)_OxRdtase_dom_sf"/>
</dbReference>
<dbReference type="CDD" id="cd19071">
    <property type="entry name" value="AKR_AKR1-5-like"/>
    <property type="match status" value="1"/>
</dbReference>
<dbReference type="InterPro" id="IPR020471">
    <property type="entry name" value="AKR"/>
</dbReference>
<dbReference type="InterPro" id="IPR023210">
    <property type="entry name" value="NADP_OxRdtase_dom"/>
</dbReference>